<dbReference type="SUPFAM" id="SSF53335">
    <property type="entry name" value="S-adenosyl-L-methionine-dependent methyltransferases"/>
    <property type="match status" value="1"/>
</dbReference>
<dbReference type="Gene3D" id="3.40.50.150">
    <property type="entry name" value="Vaccinia Virus protein VP39"/>
    <property type="match status" value="1"/>
</dbReference>
<dbReference type="PANTHER" id="PTHR12133">
    <property type="entry name" value="TRNA (ADENINE(58)-N(1))-METHYLTRANSFERASE"/>
    <property type="match status" value="1"/>
</dbReference>
<dbReference type="Proteomes" id="UP000318571">
    <property type="component" value="Chromosome 9"/>
</dbReference>
<dbReference type="FunFam" id="3.10.330.20:FF:000002">
    <property type="entry name" value="tRNA (adenine(58)-N(1))-methyltransferase catalytic subunit TRMT61A"/>
    <property type="match status" value="1"/>
</dbReference>
<evidence type="ECO:0000313" key="12">
    <source>
        <dbReference type="EMBL" id="TRY70439.1"/>
    </source>
</evidence>
<dbReference type="Gene3D" id="3.10.330.20">
    <property type="match status" value="1"/>
</dbReference>
<dbReference type="EC" id="2.1.1.220" evidence="8"/>
<keyword evidence="3 8" id="KW-0808">Transferase</keyword>
<sequence>MSLAEYGERIRENDRVILYISFRQIYPLFVTPEKCTKSGQKVEHVFQTTYGALRVSDLIGQRFGTKVKLTRGYAYVLHPTPELWSKALPHRTQILYATDIATILLQLEIRPGSVVIESGTGSGSLSHSFIRSLWPSGHLHTFDYHESRVKAAQQEFQEHQVGPAVSVRHRDVCAEGFDLVDVADAVFLDLPHPWEAVPHAVQALKPTGGRLCSFSPCMEQVQKTCQVLRKCGFQEVTTLECLLREFQVRKISMLEFDPTRVSKTEADSSANTKATTEGTTEVTTEVTTGVKRPLESDSEDLESKPVTTTNGSAKATIPERSFVTGVPLLNMPGHTGYLTFATWPAQIKLEDGPFVTDNDAV</sequence>
<dbReference type="GO" id="GO:0031515">
    <property type="term" value="C:tRNA (m1A) methyltransferase complex"/>
    <property type="evidence" value="ECO:0007669"/>
    <property type="project" value="UniProtKB-UniRule"/>
</dbReference>
<comment type="caution">
    <text evidence="12">The sequence shown here is derived from an EMBL/GenBank/DDBJ whole genome shotgun (WGS) entry which is preliminary data.</text>
</comment>
<evidence type="ECO:0000256" key="5">
    <source>
        <dbReference type="ARBA" id="ARBA00022694"/>
    </source>
</evidence>
<dbReference type="GO" id="GO:0005634">
    <property type="term" value="C:nucleus"/>
    <property type="evidence" value="ECO:0007669"/>
    <property type="project" value="UniProtKB-SubCell"/>
</dbReference>
<feature type="compositionally biased region" description="Low complexity" evidence="10">
    <location>
        <begin position="275"/>
        <end position="290"/>
    </location>
</feature>
<feature type="binding site" evidence="9">
    <location>
        <position position="143"/>
    </location>
    <ligand>
        <name>S-adenosyl-L-methionine</name>
        <dbReference type="ChEBI" id="CHEBI:59789"/>
    </ligand>
</feature>
<accession>A0A553NYC8</accession>
<comment type="catalytic activity">
    <reaction evidence="8">
        <text>adenosine(58) in tRNA + S-adenosyl-L-methionine = N(1)-methyladenosine(58) in tRNA + S-adenosyl-L-homocysteine + H(+)</text>
        <dbReference type="Rhea" id="RHEA:43152"/>
        <dbReference type="Rhea" id="RHEA-COMP:10365"/>
        <dbReference type="Rhea" id="RHEA-COMP:10366"/>
        <dbReference type="ChEBI" id="CHEBI:15378"/>
        <dbReference type="ChEBI" id="CHEBI:57856"/>
        <dbReference type="ChEBI" id="CHEBI:59789"/>
        <dbReference type="ChEBI" id="CHEBI:74411"/>
        <dbReference type="ChEBI" id="CHEBI:74491"/>
        <dbReference type="EC" id="2.1.1.220"/>
    </reaction>
</comment>
<dbReference type="PIRSF" id="PIRSF017269">
    <property type="entry name" value="GCD14"/>
    <property type="match status" value="1"/>
</dbReference>
<evidence type="ECO:0000256" key="4">
    <source>
        <dbReference type="ARBA" id="ARBA00022691"/>
    </source>
</evidence>
<dbReference type="GO" id="GO:0030488">
    <property type="term" value="P:tRNA methylation"/>
    <property type="evidence" value="ECO:0007669"/>
    <property type="project" value="InterPro"/>
</dbReference>
<keyword evidence="2 8" id="KW-0489">Methyltransferase</keyword>
<evidence type="ECO:0000256" key="7">
    <source>
        <dbReference type="ARBA" id="ARBA00048481"/>
    </source>
</evidence>
<evidence type="ECO:0000259" key="11">
    <source>
        <dbReference type="Pfam" id="PF08704"/>
    </source>
</evidence>
<protein>
    <recommendedName>
        <fullName evidence="8">tRNA (adenine(58)-N(1))-methyltransferase catalytic subunit TRMT61A</fullName>
        <ecNumber evidence="8">2.1.1.220</ecNumber>
    </recommendedName>
</protein>
<evidence type="ECO:0000256" key="3">
    <source>
        <dbReference type="ARBA" id="ARBA00022679"/>
    </source>
</evidence>
<comment type="function">
    <text evidence="8">Catalytic subunit of tRNA (adenine-N(1)-)-methyltransferase, which catalyzes the formation of N(1)-methyladenine at position 58 (m1A58) in initiator methionyl-tRNA.</text>
</comment>
<dbReference type="InterPro" id="IPR014816">
    <property type="entry name" value="tRNA_MeTrfase_Gcd14"/>
</dbReference>
<evidence type="ECO:0000313" key="13">
    <source>
        <dbReference type="Proteomes" id="UP000318571"/>
    </source>
</evidence>
<dbReference type="GO" id="GO:0160107">
    <property type="term" value="F:tRNA (adenine(58)-N1)-methyltransferase activity"/>
    <property type="evidence" value="ECO:0007669"/>
    <property type="project" value="UniProtKB-EC"/>
</dbReference>
<dbReference type="OrthoDB" id="1925287at2759"/>
<dbReference type="PROSITE" id="PS51620">
    <property type="entry name" value="SAM_TRM61"/>
    <property type="match status" value="1"/>
</dbReference>
<dbReference type="Pfam" id="PF08704">
    <property type="entry name" value="GCD14"/>
    <property type="match status" value="1"/>
</dbReference>
<dbReference type="CDD" id="cd02440">
    <property type="entry name" value="AdoMet_MTases"/>
    <property type="match status" value="1"/>
</dbReference>
<comment type="subcellular location">
    <subcellularLocation>
        <location evidence="1 8">Nucleus</location>
    </subcellularLocation>
</comment>
<dbReference type="OMA" id="PCIEQSL"/>
<dbReference type="STRING" id="6832.A0A553NYC8"/>
<comment type="catalytic activity">
    <reaction evidence="7">
        <text>an adenosine in mRNA + S-adenosyl-L-methionine = an N(1)-methyladenosine in mRNA + S-adenosyl-L-homocysteine + H(+)</text>
        <dbReference type="Rhea" id="RHEA:55392"/>
        <dbReference type="Rhea" id="RHEA-COMP:12414"/>
        <dbReference type="Rhea" id="RHEA-COMP:12415"/>
        <dbReference type="ChEBI" id="CHEBI:15378"/>
        <dbReference type="ChEBI" id="CHEBI:57856"/>
        <dbReference type="ChEBI" id="CHEBI:59789"/>
        <dbReference type="ChEBI" id="CHEBI:74411"/>
        <dbReference type="ChEBI" id="CHEBI:74491"/>
    </reaction>
</comment>
<feature type="binding site" evidence="9">
    <location>
        <position position="189"/>
    </location>
    <ligand>
        <name>S-adenosyl-L-methionine</name>
        <dbReference type="ChEBI" id="CHEBI:59789"/>
    </ligand>
</feature>
<dbReference type="AlphaFoldDB" id="A0A553NYC8"/>
<reference evidence="12 13" key="1">
    <citation type="journal article" date="2018" name="Nat. Ecol. Evol.">
        <title>Genomic signatures of mitonuclear coevolution across populations of Tigriopus californicus.</title>
        <authorList>
            <person name="Barreto F.S."/>
            <person name="Watson E.T."/>
            <person name="Lima T.G."/>
            <person name="Willett C.S."/>
            <person name="Edmands S."/>
            <person name="Li W."/>
            <person name="Burton R.S."/>
        </authorList>
    </citation>
    <scope>NUCLEOTIDE SEQUENCE [LARGE SCALE GENOMIC DNA]</scope>
    <source>
        <strain evidence="12 13">San Diego</strain>
    </source>
</reference>
<evidence type="ECO:0000256" key="2">
    <source>
        <dbReference type="ARBA" id="ARBA00022603"/>
    </source>
</evidence>
<dbReference type="InterPro" id="IPR049470">
    <property type="entry name" value="TRM61_C"/>
</dbReference>
<keyword evidence="5 8" id="KW-0819">tRNA processing</keyword>
<keyword evidence="13" id="KW-1185">Reference proteome</keyword>
<gene>
    <name evidence="12" type="ORF">TCAL_06528</name>
</gene>
<keyword evidence="6 8" id="KW-0539">Nucleus</keyword>
<dbReference type="InterPro" id="IPR029063">
    <property type="entry name" value="SAM-dependent_MTases_sf"/>
</dbReference>
<evidence type="ECO:0000256" key="9">
    <source>
        <dbReference type="PIRSR" id="PIRSR017269-1"/>
    </source>
</evidence>
<evidence type="ECO:0000256" key="8">
    <source>
        <dbReference type="PIRNR" id="PIRNR017269"/>
    </source>
</evidence>
<organism evidence="12 13">
    <name type="scientific">Tigriopus californicus</name>
    <name type="common">Marine copepod</name>
    <dbReference type="NCBI Taxonomy" id="6832"/>
    <lineage>
        <taxon>Eukaryota</taxon>
        <taxon>Metazoa</taxon>
        <taxon>Ecdysozoa</taxon>
        <taxon>Arthropoda</taxon>
        <taxon>Crustacea</taxon>
        <taxon>Multicrustacea</taxon>
        <taxon>Hexanauplia</taxon>
        <taxon>Copepoda</taxon>
        <taxon>Harpacticoida</taxon>
        <taxon>Harpacticidae</taxon>
        <taxon>Tigriopus</taxon>
    </lineage>
</organism>
<dbReference type="EMBL" id="VCGU01000009">
    <property type="protein sequence ID" value="TRY70439.1"/>
    <property type="molecule type" value="Genomic_DNA"/>
</dbReference>
<comment type="similarity">
    <text evidence="8">Belongs to the class I-like SAM-binding methyltransferase superfamily. TRM61 family.</text>
</comment>
<evidence type="ECO:0000256" key="1">
    <source>
        <dbReference type="ARBA" id="ARBA00004123"/>
    </source>
</evidence>
<name>A0A553NYC8_TIGCA</name>
<evidence type="ECO:0000256" key="6">
    <source>
        <dbReference type="ARBA" id="ARBA00023242"/>
    </source>
</evidence>
<dbReference type="PANTHER" id="PTHR12133:SF2">
    <property type="entry name" value="TRNA (ADENINE(58)-N(1))-METHYLTRANSFERASE CATALYTIC SUBUNIT TRMT61A"/>
    <property type="match status" value="1"/>
</dbReference>
<keyword evidence="4 8" id="KW-0949">S-adenosyl-L-methionine</keyword>
<feature type="region of interest" description="Disordered" evidence="10">
    <location>
        <begin position="262"/>
        <end position="312"/>
    </location>
</feature>
<evidence type="ECO:0000256" key="10">
    <source>
        <dbReference type="SAM" id="MobiDB-lite"/>
    </source>
</evidence>
<feature type="domain" description="tRNA (adenine(58)-N(1))-methyltransferase catalytic subunit TRM61 C-terminal" evidence="11">
    <location>
        <begin position="72"/>
        <end position="342"/>
    </location>
</feature>
<feature type="binding site" evidence="9">
    <location>
        <begin position="122"/>
        <end position="125"/>
    </location>
    <ligand>
        <name>S-adenosyl-L-methionine</name>
        <dbReference type="ChEBI" id="CHEBI:59789"/>
    </ligand>
</feature>
<proteinExistence type="inferred from homology"/>